<reference evidence="1 2" key="1">
    <citation type="submission" date="2017-11" db="EMBL/GenBank/DDBJ databases">
        <title>Genome sequencing of a diverse group of Pseudomonas species.</title>
        <authorList>
            <person name="Loper J."/>
        </authorList>
    </citation>
    <scope>NUCLEOTIDE SEQUENCE [LARGE SCALE GENOMIC DNA]</scope>
    <source>
        <strain evidence="1 2">NCPPB 2192</strain>
    </source>
</reference>
<evidence type="ECO:0000313" key="2">
    <source>
        <dbReference type="Proteomes" id="UP000232891"/>
    </source>
</evidence>
<dbReference type="EMBL" id="PHHD01000001">
    <property type="protein sequence ID" value="PKA76892.1"/>
    <property type="molecule type" value="Genomic_DNA"/>
</dbReference>
<keyword evidence="2" id="KW-1185">Reference proteome</keyword>
<accession>A0ABX4QJC1</accession>
<comment type="caution">
    <text evidence="1">The sequence shown here is derived from an EMBL/GenBank/DDBJ whole genome shotgun (WGS) entry which is preliminary data.</text>
</comment>
<proteinExistence type="predicted"/>
<name>A0ABX4QJC1_PSETO</name>
<gene>
    <name evidence="1" type="ORF">ATI14_3901</name>
</gene>
<organism evidence="1 2">
    <name type="scientific">Pseudomonas tolaasii NCPPB 2192</name>
    <dbReference type="NCBI Taxonomy" id="564423"/>
    <lineage>
        <taxon>Bacteria</taxon>
        <taxon>Pseudomonadati</taxon>
        <taxon>Pseudomonadota</taxon>
        <taxon>Gammaproteobacteria</taxon>
        <taxon>Pseudomonadales</taxon>
        <taxon>Pseudomonadaceae</taxon>
        <taxon>Pseudomonas</taxon>
    </lineage>
</organism>
<protein>
    <submittedName>
        <fullName evidence="1">Uncharacterized protein</fullName>
    </submittedName>
</protein>
<dbReference type="Proteomes" id="UP000232891">
    <property type="component" value="Unassembled WGS sequence"/>
</dbReference>
<sequence length="202" mass="21032">MSNGIISLLAISATSGRAPNNCGSRFACDYGLLIVPTLCVVMPPGTLRVPPAPQVSSLVHATRSATGCIPTQSVGTIKRVPALKIPLVENIDRSHALRGNAAWDAPRPASPAGFKPCVCDAERHGLYSHAERGNNQPCTGFKNPACLIVPTLCVGMPPGTLRVPPAPQVSSLVYATRSVTGCIPTQSVGTINRVPALKIPLV</sequence>
<evidence type="ECO:0000313" key="1">
    <source>
        <dbReference type="EMBL" id="PKA76892.1"/>
    </source>
</evidence>